<dbReference type="EMBL" id="AUZM01000013">
    <property type="protein sequence ID" value="ERT08167.1"/>
    <property type="molecule type" value="Genomic_DNA"/>
</dbReference>
<comment type="caution">
    <text evidence="1">The sequence shown here is derived from an EMBL/GenBank/DDBJ whole genome shotgun (WGS) entry which is preliminary data.</text>
</comment>
<organism evidence="1 2">
    <name type="scientific">Lyngbya aestuarii BL J</name>
    <dbReference type="NCBI Taxonomy" id="1348334"/>
    <lineage>
        <taxon>Bacteria</taxon>
        <taxon>Bacillati</taxon>
        <taxon>Cyanobacteriota</taxon>
        <taxon>Cyanophyceae</taxon>
        <taxon>Oscillatoriophycideae</taxon>
        <taxon>Oscillatoriales</taxon>
        <taxon>Microcoleaceae</taxon>
        <taxon>Lyngbya</taxon>
    </lineage>
</organism>
<dbReference type="SUPFAM" id="SSF53335">
    <property type="entry name" value="S-adenosyl-L-methionine-dependent methyltransferases"/>
    <property type="match status" value="1"/>
</dbReference>
<proteinExistence type="predicted"/>
<gene>
    <name evidence="1" type="ORF">M595_1786</name>
</gene>
<dbReference type="Gene3D" id="3.40.50.150">
    <property type="entry name" value="Vaccinia Virus protein VP39"/>
    <property type="match status" value="1"/>
</dbReference>
<keyword evidence="2" id="KW-1185">Reference proteome</keyword>
<name>U7QLL4_9CYAN</name>
<dbReference type="InterPro" id="IPR029063">
    <property type="entry name" value="SAM-dependent_MTases_sf"/>
</dbReference>
<accession>U7QLL4</accession>
<evidence type="ECO:0008006" key="3">
    <source>
        <dbReference type="Google" id="ProtNLM"/>
    </source>
</evidence>
<dbReference type="AlphaFoldDB" id="U7QLL4"/>
<evidence type="ECO:0000313" key="2">
    <source>
        <dbReference type="Proteomes" id="UP000017127"/>
    </source>
</evidence>
<dbReference type="Proteomes" id="UP000017127">
    <property type="component" value="Unassembled WGS sequence"/>
</dbReference>
<evidence type="ECO:0000313" key="1">
    <source>
        <dbReference type="EMBL" id="ERT08167.1"/>
    </source>
</evidence>
<sequence>MDVTQPWPFEGLKYIYGEHFLEHLSLEGAVAFLNHSWNSLKPDGVIRLSTPSLEWVLSTHFNLSESNRDQRISSTFAMNRAFHGWGHQFLYSKEMLASLLENLGWQKIEFCEYGKSKHPQLSNLERHGKYTIAQGYPNVWIVEATRGNTRSESRILSYKKLLDKSYLSYVRSGH</sequence>
<reference evidence="1 2" key="1">
    <citation type="journal article" date="2013" name="Front. Microbiol.">
        <title>Comparative genomic analyses of the cyanobacterium, Lyngbya aestuarii BL J, a powerful hydrogen producer.</title>
        <authorList>
            <person name="Kothari A."/>
            <person name="Vaughn M."/>
            <person name="Garcia-Pichel F."/>
        </authorList>
    </citation>
    <scope>NUCLEOTIDE SEQUENCE [LARGE SCALE GENOMIC DNA]</scope>
    <source>
        <strain evidence="1 2">BL J</strain>
    </source>
</reference>
<protein>
    <recommendedName>
        <fullName evidence="3">Methyltransferase domain protein</fullName>
    </recommendedName>
</protein>